<sequence>MSLFKAINYNYRAINLYIRIINQILSKFSITPSSLKKEDILYTSAILLEFSINDDNVYQLNYLTNFPKENEIDYIIMNDQIEKFREFVTERSLDDILIRTSGIIGLELIEACCYYGSVNIFNFLISNLNQEITNECLEYSFAGGNTDIINECLKYNKIDSGCFRYIVGSHNNKFLEFIFERDLFEEEFLDINVIIESQNLKAVFLLYKKDKRLIMPWRAAFPQTFDIIKNELLPSNRTSPFFK</sequence>
<dbReference type="SUPFAM" id="SSF48403">
    <property type="entry name" value="Ankyrin repeat"/>
    <property type="match status" value="1"/>
</dbReference>
<dbReference type="InParanoid" id="A2FC09"/>
<gene>
    <name evidence="2" type="ORF">TVAG_006860</name>
</gene>
<keyword evidence="3" id="KW-1185">Reference proteome</keyword>
<accession>A2FC09</accession>
<evidence type="ECO:0000313" key="2">
    <source>
        <dbReference type="EMBL" id="EAX97555.1"/>
    </source>
</evidence>
<evidence type="ECO:0000313" key="3">
    <source>
        <dbReference type="Proteomes" id="UP000001542"/>
    </source>
</evidence>
<organism evidence="2 3">
    <name type="scientific">Trichomonas vaginalis (strain ATCC PRA-98 / G3)</name>
    <dbReference type="NCBI Taxonomy" id="412133"/>
    <lineage>
        <taxon>Eukaryota</taxon>
        <taxon>Metamonada</taxon>
        <taxon>Parabasalia</taxon>
        <taxon>Trichomonadida</taxon>
        <taxon>Trichomonadidae</taxon>
        <taxon>Trichomonas</taxon>
    </lineage>
</organism>
<dbReference type="OrthoDB" id="19174at2759"/>
<reference evidence="2" key="1">
    <citation type="submission" date="2006-10" db="EMBL/GenBank/DDBJ databases">
        <authorList>
            <person name="Amadeo P."/>
            <person name="Zhao Q."/>
            <person name="Wortman J."/>
            <person name="Fraser-Liggett C."/>
            <person name="Carlton J."/>
        </authorList>
    </citation>
    <scope>NUCLEOTIDE SEQUENCE</scope>
    <source>
        <strain evidence="2">G3</strain>
    </source>
</reference>
<dbReference type="EMBL" id="DS113710">
    <property type="protein sequence ID" value="EAX97555.1"/>
    <property type="molecule type" value="Genomic_DNA"/>
</dbReference>
<dbReference type="PANTHER" id="PTHR24182">
    <property type="entry name" value="ANKYRIN REPEAT AND SOCS BOX CONTAINING 4"/>
    <property type="match status" value="1"/>
</dbReference>
<dbReference type="Pfam" id="PF11929">
    <property type="entry name" value="DUF3447"/>
    <property type="match status" value="1"/>
</dbReference>
<dbReference type="InterPro" id="IPR036770">
    <property type="entry name" value="Ankyrin_rpt-contain_sf"/>
</dbReference>
<dbReference type="AlphaFoldDB" id="A2FC09"/>
<dbReference type="RefSeq" id="XP_001310485.1">
    <property type="nucleotide sequence ID" value="XM_001310484.1"/>
</dbReference>
<dbReference type="KEGG" id="tva:4755341"/>
<feature type="domain" description="DUF3447" evidence="1">
    <location>
        <begin position="129"/>
        <end position="205"/>
    </location>
</feature>
<reference evidence="2" key="2">
    <citation type="journal article" date="2007" name="Science">
        <title>Draft genome sequence of the sexually transmitted pathogen Trichomonas vaginalis.</title>
        <authorList>
            <person name="Carlton J.M."/>
            <person name="Hirt R.P."/>
            <person name="Silva J.C."/>
            <person name="Delcher A.L."/>
            <person name="Schatz M."/>
            <person name="Zhao Q."/>
            <person name="Wortman J.R."/>
            <person name="Bidwell S.L."/>
            <person name="Alsmark U.C.M."/>
            <person name="Besteiro S."/>
            <person name="Sicheritz-Ponten T."/>
            <person name="Noel C.J."/>
            <person name="Dacks J.B."/>
            <person name="Foster P.G."/>
            <person name="Simillion C."/>
            <person name="Van de Peer Y."/>
            <person name="Miranda-Saavedra D."/>
            <person name="Barton G.J."/>
            <person name="Westrop G.D."/>
            <person name="Mueller S."/>
            <person name="Dessi D."/>
            <person name="Fiori P.L."/>
            <person name="Ren Q."/>
            <person name="Paulsen I."/>
            <person name="Zhang H."/>
            <person name="Bastida-Corcuera F.D."/>
            <person name="Simoes-Barbosa A."/>
            <person name="Brown M.T."/>
            <person name="Hayes R.D."/>
            <person name="Mukherjee M."/>
            <person name="Okumura C.Y."/>
            <person name="Schneider R."/>
            <person name="Smith A.J."/>
            <person name="Vanacova S."/>
            <person name="Villalvazo M."/>
            <person name="Haas B.J."/>
            <person name="Pertea M."/>
            <person name="Feldblyum T.V."/>
            <person name="Utterback T.R."/>
            <person name="Shu C.L."/>
            <person name="Osoegawa K."/>
            <person name="de Jong P.J."/>
            <person name="Hrdy I."/>
            <person name="Horvathova L."/>
            <person name="Zubacova Z."/>
            <person name="Dolezal P."/>
            <person name="Malik S.B."/>
            <person name="Logsdon J.M. Jr."/>
            <person name="Henze K."/>
            <person name="Gupta A."/>
            <person name="Wang C.C."/>
            <person name="Dunne R.L."/>
            <person name="Upcroft J.A."/>
            <person name="Upcroft P."/>
            <person name="White O."/>
            <person name="Salzberg S.L."/>
            <person name="Tang P."/>
            <person name="Chiu C.-H."/>
            <person name="Lee Y.-S."/>
            <person name="Embley T.M."/>
            <person name="Coombs G.H."/>
            <person name="Mottram J.C."/>
            <person name="Tachezy J."/>
            <person name="Fraser-Liggett C.M."/>
            <person name="Johnson P.J."/>
        </authorList>
    </citation>
    <scope>NUCLEOTIDE SEQUENCE [LARGE SCALE GENOMIC DNA]</scope>
    <source>
        <strain evidence="2">G3</strain>
    </source>
</reference>
<dbReference type="Proteomes" id="UP000001542">
    <property type="component" value="Unassembled WGS sequence"/>
</dbReference>
<dbReference type="VEuPathDB" id="TrichDB:TVAGG3_0964100"/>
<protein>
    <recommendedName>
        <fullName evidence="1">DUF3447 domain-containing protein</fullName>
    </recommendedName>
</protein>
<dbReference type="InterPro" id="IPR020683">
    <property type="entry name" value="DUF3447"/>
</dbReference>
<evidence type="ECO:0000259" key="1">
    <source>
        <dbReference type="Pfam" id="PF11929"/>
    </source>
</evidence>
<proteinExistence type="predicted"/>
<name>A2FC09_TRIV3</name>
<dbReference type="PANTHER" id="PTHR24182:SF13">
    <property type="entry name" value="LD18443P"/>
    <property type="match status" value="1"/>
</dbReference>